<proteinExistence type="predicted"/>
<dbReference type="InterPro" id="IPR036397">
    <property type="entry name" value="RNaseH_sf"/>
</dbReference>
<dbReference type="AlphaFoldDB" id="A0A851D6D9"/>
<keyword evidence="9" id="KW-0863">Zinc-finger</keyword>
<organism evidence="12 13">
    <name type="scientific">Todus mexicanus</name>
    <name type="common">Puerto Rican tody</name>
    <dbReference type="NCBI Taxonomy" id="135184"/>
    <lineage>
        <taxon>Eukaryota</taxon>
        <taxon>Metazoa</taxon>
        <taxon>Chordata</taxon>
        <taxon>Craniata</taxon>
        <taxon>Vertebrata</taxon>
        <taxon>Euteleostomi</taxon>
        <taxon>Archelosauria</taxon>
        <taxon>Archosauria</taxon>
        <taxon>Dinosauria</taxon>
        <taxon>Saurischia</taxon>
        <taxon>Theropoda</taxon>
        <taxon>Coelurosauria</taxon>
        <taxon>Aves</taxon>
        <taxon>Neognathae</taxon>
        <taxon>Neoaves</taxon>
        <taxon>Telluraves</taxon>
        <taxon>Coraciimorphae</taxon>
        <taxon>Coraciiformes</taxon>
        <taxon>Todidae</taxon>
        <taxon>Todus</taxon>
    </lineage>
</organism>
<dbReference type="SUPFAM" id="SSF46919">
    <property type="entry name" value="N-terminal Zn binding domain of HIV integrase"/>
    <property type="match status" value="1"/>
</dbReference>
<dbReference type="EC" id="2.7.7.49" evidence="1"/>
<dbReference type="GO" id="GO:0015074">
    <property type="term" value="P:DNA integration"/>
    <property type="evidence" value="ECO:0007669"/>
    <property type="project" value="InterPro"/>
</dbReference>
<dbReference type="InterPro" id="IPR001584">
    <property type="entry name" value="Integrase_cat-core"/>
</dbReference>
<feature type="domain" description="Integrase-type" evidence="10">
    <location>
        <begin position="23"/>
        <end position="64"/>
    </location>
</feature>
<evidence type="ECO:0000256" key="1">
    <source>
        <dbReference type="ARBA" id="ARBA00012493"/>
    </source>
</evidence>
<evidence type="ECO:0000256" key="5">
    <source>
        <dbReference type="ARBA" id="ARBA00022723"/>
    </source>
</evidence>
<keyword evidence="7" id="KW-0378">Hydrolase</keyword>
<dbReference type="GO" id="GO:0008270">
    <property type="term" value="F:zinc ion binding"/>
    <property type="evidence" value="ECO:0007669"/>
    <property type="project" value="UniProtKB-KW"/>
</dbReference>
<dbReference type="InterPro" id="IPR017856">
    <property type="entry name" value="Integrase-like_N"/>
</dbReference>
<dbReference type="Proteomes" id="UP000660247">
    <property type="component" value="Unassembled WGS sequence"/>
</dbReference>
<name>A0A851D6D9_TODME</name>
<evidence type="ECO:0000259" key="11">
    <source>
        <dbReference type="PROSITE" id="PS50994"/>
    </source>
</evidence>
<gene>
    <name evidence="12" type="primary">Ervk19_0</name>
    <name evidence="12" type="ORF">TODMEX_R11236</name>
</gene>
<evidence type="ECO:0000256" key="8">
    <source>
        <dbReference type="ARBA" id="ARBA00022918"/>
    </source>
</evidence>
<evidence type="ECO:0000259" key="10">
    <source>
        <dbReference type="PROSITE" id="PS50876"/>
    </source>
</evidence>
<evidence type="ECO:0000256" key="7">
    <source>
        <dbReference type="ARBA" id="ARBA00022801"/>
    </source>
</evidence>
<accession>A0A851D6D9</accession>
<dbReference type="InterPro" id="IPR003308">
    <property type="entry name" value="Integrase_Zn-bd_dom_N"/>
</dbReference>
<feature type="non-terminal residue" evidence="12">
    <location>
        <position position="117"/>
    </location>
</feature>
<feature type="non-terminal residue" evidence="12">
    <location>
        <position position="1"/>
    </location>
</feature>
<dbReference type="PROSITE" id="PS50876">
    <property type="entry name" value="ZF_INTEGRASE"/>
    <property type="match status" value="1"/>
</dbReference>
<dbReference type="SUPFAM" id="SSF53098">
    <property type="entry name" value="Ribonuclease H-like"/>
    <property type="match status" value="1"/>
</dbReference>
<evidence type="ECO:0000256" key="4">
    <source>
        <dbReference type="ARBA" id="ARBA00022722"/>
    </source>
</evidence>
<evidence type="ECO:0000256" key="3">
    <source>
        <dbReference type="ARBA" id="ARBA00022695"/>
    </source>
</evidence>
<dbReference type="EMBL" id="WEIS01030840">
    <property type="protein sequence ID" value="NWI64835.1"/>
    <property type="molecule type" value="Genomic_DNA"/>
</dbReference>
<protein>
    <recommendedName>
        <fullName evidence="1">RNA-directed DNA polymerase</fullName>
        <ecNumber evidence="1">2.7.7.49</ecNumber>
    </recommendedName>
</protein>
<dbReference type="PANTHER" id="PTHR41694">
    <property type="entry name" value="ENDOGENOUS RETROVIRUS GROUP K MEMBER POL PROTEIN"/>
    <property type="match status" value="1"/>
</dbReference>
<evidence type="ECO:0000313" key="13">
    <source>
        <dbReference type="Proteomes" id="UP000660247"/>
    </source>
</evidence>
<evidence type="ECO:0000256" key="6">
    <source>
        <dbReference type="ARBA" id="ARBA00022759"/>
    </source>
</evidence>
<dbReference type="Gene3D" id="1.10.10.200">
    <property type="match status" value="1"/>
</dbReference>
<keyword evidence="8" id="KW-0695">RNA-directed DNA polymerase</keyword>
<keyword evidence="13" id="KW-1185">Reference proteome</keyword>
<sequence>MVDGNRRADQLVSALALTTHLPNIIGQARLSHEFFHRSARTLKWQFQLSLARARTTLVACPDCARLPNTQASATNPRGLNPLQLWQTDVTEYSSCGRLKYLQVSIDTFSGLFWATAR</sequence>
<keyword evidence="2" id="KW-0808">Transferase</keyword>
<dbReference type="OrthoDB" id="9386368at2759"/>
<evidence type="ECO:0000256" key="9">
    <source>
        <dbReference type="PROSITE-ProRule" id="PRU00450"/>
    </source>
</evidence>
<keyword evidence="6" id="KW-0255">Endonuclease</keyword>
<evidence type="ECO:0000256" key="2">
    <source>
        <dbReference type="ARBA" id="ARBA00022679"/>
    </source>
</evidence>
<comment type="caution">
    <text evidence="12">The sequence shown here is derived from an EMBL/GenBank/DDBJ whole genome shotgun (WGS) entry which is preliminary data.</text>
</comment>
<dbReference type="InterPro" id="IPR012337">
    <property type="entry name" value="RNaseH-like_sf"/>
</dbReference>
<keyword evidence="3" id="KW-0548">Nucleotidyltransferase</keyword>
<dbReference type="GO" id="GO:0035613">
    <property type="term" value="F:RNA stem-loop binding"/>
    <property type="evidence" value="ECO:0007669"/>
    <property type="project" value="TreeGrafter"/>
</dbReference>
<dbReference type="Pfam" id="PF02022">
    <property type="entry name" value="Integrase_Zn"/>
    <property type="match status" value="1"/>
</dbReference>
<dbReference type="GO" id="GO:0016787">
    <property type="term" value="F:hydrolase activity"/>
    <property type="evidence" value="ECO:0007669"/>
    <property type="project" value="UniProtKB-KW"/>
</dbReference>
<keyword evidence="5" id="KW-0479">Metal-binding</keyword>
<dbReference type="GO" id="GO:0004519">
    <property type="term" value="F:endonuclease activity"/>
    <property type="evidence" value="ECO:0007669"/>
    <property type="project" value="UniProtKB-KW"/>
</dbReference>
<keyword evidence="4" id="KW-0540">Nuclease</keyword>
<reference evidence="12" key="1">
    <citation type="submission" date="2019-10" db="EMBL/GenBank/DDBJ databases">
        <title>Bird 10,000 Genomes (B10K) Project - Family phase.</title>
        <authorList>
            <person name="Zhang G."/>
        </authorList>
    </citation>
    <scope>NUCLEOTIDE SEQUENCE</scope>
    <source>
        <strain evidence="12">B10K-DU-002-69</strain>
        <tissue evidence="12">Muscle</tissue>
    </source>
</reference>
<dbReference type="GO" id="GO:0003964">
    <property type="term" value="F:RNA-directed DNA polymerase activity"/>
    <property type="evidence" value="ECO:0007669"/>
    <property type="project" value="UniProtKB-KW"/>
</dbReference>
<dbReference type="Gene3D" id="3.30.420.10">
    <property type="entry name" value="Ribonuclease H-like superfamily/Ribonuclease H"/>
    <property type="match status" value="1"/>
</dbReference>
<feature type="domain" description="Integrase catalytic" evidence="11">
    <location>
        <begin position="77"/>
        <end position="117"/>
    </location>
</feature>
<dbReference type="PROSITE" id="PS50994">
    <property type="entry name" value="INTEGRASE"/>
    <property type="match status" value="1"/>
</dbReference>
<evidence type="ECO:0000313" key="12">
    <source>
        <dbReference type="EMBL" id="NWI64835.1"/>
    </source>
</evidence>
<dbReference type="PANTHER" id="PTHR41694:SF3">
    <property type="entry name" value="RNA-DIRECTED DNA POLYMERASE-RELATED"/>
    <property type="match status" value="1"/>
</dbReference>
<keyword evidence="9" id="KW-0862">Zinc</keyword>